<dbReference type="EMBL" id="QUSW01000002">
    <property type="protein sequence ID" value="RQP25371.1"/>
    <property type="molecule type" value="Genomic_DNA"/>
</dbReference>
<evidence type="ECO:0000259" key="1">
    <source>
        <dbReference type="Pfam" id="PF13451"/>
    </source>
</evidence>
<organism evidence="2 3">
    <name type="scientific">Piscinibacter terrae</name>
    <dbReference type="NCBI Taxonomy" id="2496871"/>
    <lineage>
        <taxon>Bacteria</taxon>
        <taxon>Pseudomonadati</taxon>
        <taxon>Pseudomonadota</taxon>
        <taxon>Betaproteobacteria</taxon>
        <taxon>Burkholderiales</taxon>
        <taxon>Sphaerotilaceae</taxon>
        <taxon>Piscinibacter</taxon>
    </lineage>
</organism>
<dbReference type="Pfam" id="PF13451">
    <property type="entry name" value="zf_Tbcl"/>
    <property type="match status" value="1"/>
</dbReference>
<reference evidence="2 3" key="1">
    <citation type="submission" date="2018-08" db="EMBL/GenBank/DDBJ databases">
        <authorList>
            <person name="Khan S.A."/>
            <person name="Jeon C.O."/>
            <person name="Chun B.H."/>
            <person name="Jeong S.E."/>
        </authorList>
    </citation>
    <scope>NUCLEOTIDE SEQUENCE [LARGE SCALE GENOMIC DNA]</scope>
    <source>
        <strain evidence="2 3">S-16</strain>
    </source>
</reference>
<protein>
    <recommendedName>
        <fullName evidence="1">Probable zinc-binding domain-containing protein</fullName>
    </recommendedName>
</protein>
<dbReference type="AlphaFoldDB" id="A0A3N7HWH6"/>
<accession>A0A3N7HWH6</accession>
<dbReference type="OrthoDB" id="289270at2"/>
<feature type="domain" description="Probable zinc-binding" evidence="1">
    <location>
        <begin position="71"/>
        <end position="121"/>
    </location>
</feature>
<reference evidence="2 3" key="2">
    <citation type="submission" date="2018-12" db="EMBL/GenBank/DDBJ databases">
        <title>Rhizobacter gummiphilus sp. nov., a rubber-degrading bacterium isolated from the soil of a botanical garden in Japan.</title>
        <authorList>
            <person name="Shunsuke S.S."/>
        </authorList>
    </citation>
    <scope>NUCLEOTIDE SEQUENCE [LARGE SCALE GENOMIC DNA]</scope>
    <source>
        <strain evidence="2 3">S-16</strain>
    </source>
</reference>
<gene>
    <name evidence="2" type="ORF">DZC73_11145</name>
</gene>
<comment type="caution">
    <text evidence="2">The sequence shown here is derived from an EMBL/GenBank/DDBJ whole genome shotgun (WGS) entry which is preliminary data.</text>
</comment>
<dbReference type="InterPro" id="IPR025306">
    <property type="entry name" value="Zn-bnd_dom_prob"/>
</dbReference>
<name>A0A3N7HWH6_9BURK</name>
<keyword evidence="3" id="KW-1185">Reference proteome</keyword>
<dbReference type="Proteomes" id="UP000267464">
    <property type="component" value="Unassembled WGS sequence"/>
</dbReference>
<evidence type="ECO:0000313" key="3">
    <source>
        <dbReference type="Proteomes" id="UP000267464"/>
    </source>
</evidence>
<evidence type="ECO:0000313" key="2">
    <source>
        <dbReference type="EMBL" id="RQP25371.1"/>
    </source>
</evidence>
<proteinExistence type="predicted"/>
<sequence length="138" mass="15905">MKSGAQRRAEILHRRGVRRTAERSDAVKDQALRAAKERAALLKNQVVVNVDKLRPTNSFGTPDFVARGFYADRPFNCKTCASPQVWTATQQRWWYEIAQGDVWTVAVLCRPCRRRERERRNDAREVHLAGLAKKASKR</sequence>